<dbReference type="AlphaFoldDB" id="G0AG34"/>
<name>G0AG34_COLFT</name>
<dbReference type="InterPro" id="IPR012334">
    <property type="entry name" value="Pectin_lyas_fold"/>
</dbReference>
<reference evidence="2 3" key="1">
    <citation type="journal article" date="2004" name="Environ. Microbiol.">
        <title>Phylogeny-function analysis of (meta)genomic libraries: screening for expression of ribosomal RNA genes by large-insert library fluorescent in situ hybridization (LIL-FISH).</title>
        <authorList>
            <person name="Leveau J.H."/>
            <person name="Gerards S."/>
            <person name="de Boer W."/>
            <person name="van Veen J.A."/>
        </authorList>
    </citation>
    <scope>NUCLEOTIDE SEQUENCE [LARGE SCALE GENOMIC DNA]</scope>
    <source>
        <strain evidence="2 3">Ter331</strain>
    </source>
</reference>
<keyword evidence="1" id="KW-0732">Signal</keyword>
<accession>G0AG34</accession>
<reference evidence="2 3" key="2">
    <citation type="journal article" date="2006" name="J. Microbiol. Methods">
        <title>Genomic flank-sequencing of plasposon insertion sites for rapid identification of functional genes.</title>
        <authorList>
            <person name="Leveau J.H."/>
            <person name="Gerards S."/>
            <person name="Fritsche K."/>
            <person name="Zondag G."/>
            <person name="van Veen J.A."/>
        </authorList>
    </citation>
    <scope>NUCLEOTIDE SEQUENCE [LARGE SCALE GENOMIC DNA]</scope>
    <source>
        <strain evidence="2 3">Ter331</strain>
    </source>
</reference>
<dbReference type="Gene3D" id="2.160.20.10">
    <property type="entry name" value="Single-stranded right-handed beta-helix, Pectin lyase-like"/>
    <property type="match status" value="1"/>
</dbReference>
<dbReference type="EMBL" id="CP002745">
    <property type="protein sequence ID" value="AEK59925.1"/>
    <property type="molecule type" value="Genomic_DNA"/>
</dbReference>
<dbReference type="SUPFAM" id="SSF51126">
    <property type="entry name" value="Pectin lyase-like"/>
    <property type="match status" value="1"/>
</dbReference>
<dbReference type="HOGENOM" id="CLU_1203142_0_0_4"/>
<evidence type="ECO:0000313" key="2">
    <source>
        <dbReference type="EMBL" id="AEK59925.1"/>
    </source>
</evidence>
<evidence type="ECO:0000256" key="1">
    <source>
        <dbReference type="SAM" id="SignalP"/>
    </source>
</evidence>
<keyword evidence="3" id="KW-1185">Reference proteome</keyword>
<feature type="chain" id="PRO_5003397219" evidence="1">
    <location>
        <begin position="31"/>
        <end position="236"/>
    </location>
</feature>
<proteinExistence type="predicted"/>
<evidence type="ECO:0000313" key="3">
    <source>
        <dbReference type="Proteomes" id="UP000008392"/>
    </source>
</evidence>
<dbReference type="Proteomes" id="UP000008392">
    <property type="component" value="Chromosome"/>
</dbReference>
<dbReference type="KEGG" id="cfu:CFU_0086"/>
<feature type="signal peptide" evidence="1">
    <location>
        <begin position="1"/>
        <end position="30"/>
    </location>
</feature>
<dbReference type="RefSeq" id="WP_014004080.1">
    <property type="nucleotide sequence ID" value="NC_015856.1"/>
</dbReference>
<dbReference type="STRING" id="1005048.CFU_0086"/>
<reference evidence="2 3" key="5">
    <citation type="journal article" date="2011" name="ISME J.">
        <title>Dual transcriptional profiling of a bacterial/fungal confrontation: Collimonas fungivorans versus Aspergillus niger.</title>
        <authorList>
            <person name="Mela F."/>
            <person name="Fritsche K."/>
            <person name="de Boer W."/>
            <person name="van Veen J.A."/>
            <person name="de Graaff L.H."/>
            <person name="van den Berg M."/>
            <person name="Leveau J.H."/>
        </authorList>
    </citation>
    <scope>NUCLEOTIDE SEQUENCE [LARGE SCALE GENOMIC DNA]</scope>
    <source>
        <strain evidence="2 3">Ter331</strain>
    </source>
</reference>
<organism evidence="2 3">
    <name type="scientific">Collimonas fungivorans (strain Ter331)</name>
    <dbReference type="NCBI Taxonomy" id="1005048"/>
    <lineage>
        <taxon>Bacteria</taxon>
        <taxon>Pseudomonadati</taxon>
        <taxon>Pseudomonadota</taxon>
        <taxon>Betaproteobacteria</taxon>
        <taxon>Burkholderiales</taxon>
        <taxon>Oxalobacteraceae</taxon>
        <taxon>Collimonas</taxon>
    </lineage>
</organism>
<protein>
    <submittedName>
        <fullName evidence="2">Parallel beta-helix repeat protein</fullName>
    </submittedName>
</protein>
<dbReference type="InterPro" id="IPR011050">
    <property type="entry name" value="Pectin_lyase_fold/virulence"/>
</dbReference>
<reference evidence="3" key="6">
    <citation type="submission" date="2011-05" db="EMBL/GenBank/DDBJ databases">
        <title>Complete sequence of Collimonas fungivorans Ter331.</title>
        <authorList>
            <person name="Leveau J.H."/>
        </authorList>
    </citation>
    <scope>NUCLEOTIDE SEQUENCE [LARGE SCALE GENOMIC DNA]</scope>
    <source>
        <strain evidence="3">Ter331</strain>
    </source>
</reference>
<gene>
    <name evidence="2" type="ordered locus">CFU_0086</name>
</gene>
<reference evidence="2 3" key="4">
    <citation type="journal article" date="2010" name="Environ. Microbiol.">
        <title>The bacterial genus Collimonas: mycophagy, weathering and other adaptive solutions to life in oligotrophic soil environments.</title>
        <authorList>
            <person name="Leveau J.H."/>
            <person name="Uroz S."/>
            <person name="de Boer W."/>
        </authorList>
    </citation>
    <scope>NUCLEOTIDE SEQUENCE [LARGE SCALE GENOMIC DNA]</scope>
    <source>
        <strain evidence="2 3">Ter331</strain>
    </source>
</reference>
<reference evidence="2 3" key="3">
    <citation type="journal article" date="2008" name="FEMS Microbiol. Ecol.">
        <title>Identification and characterization of genes underlying chitinolysis in Collimonas fungivorans Ter331.</title>
        <authorList>
            <person name="Fritsche K."/>
            <person name="de Boer W."/>
            <person name="Gerards S."/>
            <person name="van den Berg M."/>
            <person name="van Veen J.A."/>
            <person name="Leveau J.H."/>
        </authorList>
    </citation>
    <scope>NUCLEOTIDE SEQUENCE [LARGE SCALE GENOMIC DNA]</scope>
    <source>
        <strain evidence="2 3">Ter331</strain>
    </source>
</reference>
<sequence length="236" mass="24313">MRPALTKTSLQQCAAAALLAILLVPGMSAAAGRATMIAADRADKPGFLVVIEEAGYYRLSGNLKVPDANTTAIEINADNVTLDLNGHAIQGPVRCQQLPAPCWPGGSGNGVHAVNRSGIVVKNGIVQGMGNYGVYLETNAASLERVVMARNGRGGAVMFGGAISNSVAEANGGDGIFGVDLKVRNSMMRGNQMLGLAAYGHSTFSNNQFKGNNNNAAQTNLKPAAADRNVCNGAPC</sequence>